<keyword evidence="3" id="KW-1185">Reference proteome</keyword>
<evidence type="ECO:0000313" key="2">
    <source>
        <dbReference type="EMBL" id="RMC13913.1"/>
    </source>
</evidence>
<sequence length="285" mass="31776">MAAARDLYGYMNLQNPSQYFVKAVPLDDYQQESVGKFDATEGGAMTARPSARVLYLSKPKKDFSKYQHRAVIGGHALLTKFGYPSERLLRLAEPKKYLPAFLEKRARESPEWPVSLAAQNYNASQRILELARPKGLHPDFMPPREVPTQVSSFATSANASAHVQKLAEPLVKELACCSRHNQPGFVISMVSRSSQKVVASPRTIELAKPKQVHSNFKLPRDPEWPVTEAAKRAVATPRILELAQPASRARMGLTAFNPDAFRVKKSALKAVCSQRLQELAQPVRR</sequence>
<dbReference type="SMART" id="SM00705">
    <property type="entry name" value="THEG"/>
    <property type="match status" value="7"/>
</dbReference>
<dbReference type="Pfam" id="PF14912">
    <property type="entry name" value="THEG"/>
    <property type="match status" value="4"/>
</dbReference>
<keyword evidence="1" id="KW-0677">Repeat</keyword>
<comment type="caution">
    <text evidence="2">The sequence shown here is derived from an EMBL/GenBank/DDBJ whole genome shotgun (WGS) entry which is preliminary data.</text>
</comment>
<protein>
    <recommendedName>
        <fullName evidence="4">Testicular haploid expressed gene protein-like</fullName>
    </recommendedName>
</protein>
<evidence type="ECO:0000256" key="1">
    <source>
        <dbReference type="ARBA" id="ARBA00022737"/>
    </source>
</evidence>
<reference evidence="2 3" key="1">
    <citation type="submission" date="2018-07" db="EMBL/GenBank/DDBJ databases">
        <title>A high quality draft genome assembly of the barn swallow (H. rustica rustica).</title>
        <authorList>
            <person name="Formenti G."/>
            <person name="Chiara M."/>
            <person name="Poveda L."/>
            <person name="Francoijs K.-J."/>
            <person name="Bonisoli-Alquati A."/>
            <person name="Canova L."/>
            <person name="Gianfranceschi L."/>
            <person name="Horner D.S."/>
            <person name="Saino N."/>
        </authorList>
    </citation>
    <scope>NUCLEOTIDE SEQUENCE [LARGE SCALE GENOMIC DNA]</scope>
    <source>
        <strain evidence="2">Chelidonia</strain>
        <tissue evidence="2">Blood</tissue>
    </source>
</reference>
<dbReference type="EMBL" id="QRBI01000105">
    <property type="protein sequence ID" value="RMC13913.1"/>
    <property type="molecule type" value="Genomic_DNA"/>
</dbReference>
<evidence type="ECO:0008006" key="4">
    <source>
        <dbReference type="Google" id="ProtNLM"/>
    </source>
</evidence>
<accession>A0A3M0KLD6</accession>
<proteinExistence type="predicted"/>
<dbReference type="OrthoDB" id="25466at2759"/>
<dbReference type="AlphaFoldDB" id="A0A3M0KLD6"/>
<evidence type="ECO:0000313" key="3">
    <source>
        <dbReference type="Proteomes" id="UP000269221"/>
    </source>
</evidence>
<dbReference type="InterPro" id="IPR042401">
    <property type="entry name" value="SPMAP2-like"/>
</dbReference>
<name>A0A3M0KLD6_HIRRU</name>
<dbReference type="PANTHER" id="PTHR15901:SF15">
    <property type="entry name" value="TESTICULAR HAPLOID EXPRESSED GENE PROTEIN-LIKE"/>
    <property type="match status" value="1"/>
</dbReference>
<dbReference type="Proteomes" id="UP000269221">
    <property type="component" value="Unassembled WGS sequence"/>
</dbReference>
<dbReference type="PANTHER" id="PTHR15901">
    <property type="entry name" value="TESTICULAR HAPLOID EXPRESSED GENE PROTEIN"/>
    <property type="match status" value="1"/>
</dbReference>
<dbReference type="InterPro" id="IPR006623">
    <property type="entry name" value="THEG"/>
</dbReference>
<gene>
    <name evidence="2" type="ORF">DUI87_08996</name>
</gene>
<organism evidence="2 3">
    <name type="scientific">Hirundo rustica rustica</name>
    <dbReference type="NCBI Taxonomy" id="333673"/>
    <lineage>
        <taxon>Eukaryota</taxon>
        <taxon>Metazoa</taxon>
        <taxon>Chordata</taxon>
        <taxon>Craniata</taxon>
        <taxon>Vertebrata</taxon>
        <taxon>Euteleostomi</taxon>
        <taxon>Archelosauria</taxon>
        <taxon>Archosauria</taxon>
        <taxon>Dinosauria</taxon>
        <taxon>Saurischia</taxon>
        <taxon>Theropoda</taxon>
        <taxon>Coelurosauria</taxon>
        <taxon>Aves</taxon>
        <taxon>Neognathae</taxon>
        <taxon>Neoaves</taxon>
        <taxon>Telluraves</taxon>
        <taxon>Australaves</taxon>
        <taxon>Passeriformes</taxon>
        <taxon>Sylvioidea</taxon>
        <taxon>Hirundinidae</taxon>
        <taxon>Hirundo</taxon>
    </lineage>
</organism>